<dbReference type="AlphaFoldDB" id="A0A2G5DQH0"/>
<feature type="domain" description="MATH" evidence="1">
    <location>
        <begin position="12"/>
        <end position="146"/>
    </location>
</feature>
<dbReference type="Gene3D" id="2.60.210.10">
    <property type="entry name" value="Apoptosis, Tumor Necrosis Factor Receptor Associated Protein 2, Chain A"/>
    <property type="match status" value="2"/>
</dbReference>
<dbReference type="PANTHER" id="PTHR46162:SF2">
    <property type="entry name" value="ANKYRIN REPEAT-CONTAINING PROTEIN-RELATED"/>
    <property type="match status" value="1"/>
</dbReference>
<dbReference type="CDD" id="cd00121">
    <property type="entry name" value="MATH"/>
    <property type="match status" value="2"/>
</dbReference>
<keyword evidence="3" id="KW-1185">Reference proteome</keyword>
<dbReference type="InterPro" id="IPR008974">
    <property type="entry name" value="TRAF-like"/>
</dbReference>
<dbReference type="STRING" id="218851.A0A2G5DQH0"/>
<evidence type="ECO:0000313" key="2">
    <source>
        <dbReference type="EMBL" id="PIA45753.1"/>
    </source>
</evidence>
<dbReference type="PROSITE" id="PS50144">
    <property type="entry name" value="MATH"/>
    <property type="match status" value="1"/>
</dbReference>
<dbReference type="SUPFAM" id="SSF49599">
    <property type="entry name" value="TRAF domain-like"/>
    <property type="match status" value="2"/>
</dbReference>
<sequence>MAEELATGPEPLLNMTLKIGSFSLLHTQVQPMFMSPPFQSGGYAWRFLLYLNGPPTNCLSFGLIIVGDRFGSALPVGWKVDAKFNIYLFNHVNGSFIKIAENRGWAIRFQFQKLLTLASASLLLSVLTNISNGFLHNDECIFGVEVLVCEDITCARNYLSTLNGVTGTYTWKIKRFPKTFLKLQKDGALFSPRFKVGKYKCSIMCTTVTRSNPALGDGLVKTNRMPSCGNNIPDITMTENRFFSIFIRFQCSCLEDVEKWSETVNTMARIRVIDQSKTEEHIVREGSRWLGIESMGWPRFMAFGDLTDPTGVTWWMMLYSLKQKLLCRVQLESPMVTDLLVCSRHQFVCLEWWVRDE</sequence>
<name>A0A2G5DQH0_AQUCA</name>
<evidence type="ECO:0000313" key="3">
    <source>
        <dbReference type="Proteomes" id="UP000230069"/>
    </source>
</evidence>
<dbReference type="PANTHER" id="PTHR46162">
    <property type="entry name" value="TRAF-LIKE FAMILY PROTEIN"/>
    <property type="match status" value="1"/>
</dbReference>
<dbReference type="InterPro" id="IPR002083">
    <property type="entry name" value="MATH/TRAF_dom"/>
</dbReference>
<dbReference type="Pfam" id="PF22486">
    <property type="entry name" value="MATH_2"/>
    <property type="match status" value="1"/>
</dbReference>
<evidence type="ECO:0000259" key="1">
    <source>
        <dbReference type="PROSITE" id="PS50144"/>
    </source>
</evidence>
<dbReference type="Proteomes" id="UP000230069">
    <property type="component" value="Unassembled WGS sequence"/>
</dbReference>
<protein>
    <recommendedName>
        <fullName evidence="1">MATH domain-containing protein</fullName>
    </recommendedName>
</protein>
<dbReference type="InParanoid" id="A0A2G5DQH0"/>
<proteinExistence type="predicted"/>
<reference evidence="2 3" key="1">
    <citation type="submission" date="2017-09" db="EMBL/GenBank/DDBJ databases">
        <title>WGS assembly of Aquilegia coerulea Goldsmith.</title>
        <authorList>
            <person name="Hodges S."/>
            <person name="Kramer E."/>
            <person name="Nordborg M."/>
            <person name="Tomkins J."/>
            <person name="Borevitz J."/>
            <person name="Derieg N."/>
            <person name="Yan J."/>
            <person name="Mihaltcheva S."/>
            <person name="Hayes R.D."/>
            <person name="Rokhsar D."/>
        </authorList>
    </citation>
    <scope>NUCLEOTIDE SEQUENCE [LARGE SCALE GENOMIC DNA]</scope>
    <source>
        <strain evidence="3">cv. Goldsmith</strain>
    </source>
</reference>
<gene>
    <name evidence="2" type="ORF">AQUCO_01600180v1</name>
</gene>
<dbReference type="EMBL" id="KZ305033">
    <property type="protein sequence ID" value="PIA45753.1"/>
    <property type="molecule type" value="Genomic_DNA"/>
</dbReference>
<accession>A0A2G5DQH0</accession>
<organism evidence="2 3">
    <name type="scientific">Aquilegia coerulea</name>
    <name type="common">Rocky mountain columbine</name>
    <dbReference type="NCBI Taxonomy" id="218851"/>
    <lineage>
        <taxon>Eukaryota</taxon>
        <taxon>Viridiplantae</taxon>
        <taxon>Streptophyta</taxon>
        <taxon>Embryophyta</taxon>
        <taxon>Tracheophyta</taxon>
        <taxon>Spermatophyta</taxon>
        <taxon>Magnoliopsida</taxon>
        <taxon>Ranunculales</taxon>
        <taxon>Ranunculaceae</taxon>
        <taxon>Thalictroideae</taxon>
        <taxon>Aquilegia</taxon>
    </lineage>
</organism>